<dbReference type="AlphaFoldDB" id="A0AAQ3KBC9"/>
<evidence type="ECO:0000313" key="1">
    <source>
        <dbReference type="EMBL" id="WOL04789.1"/>
    </source>
</evidence>
<gene>
    <name evidence="1" type="ORF">Cni_G13511</name>
</gene>
<evidence type="ECO:0000313" key="2">
    <source>
        <dbReference type="Proteomes" id="UP001327560"/>
    </source>
</evidence>
<protein>
    <submittedName>
        <fullName evidence="1">Uncharacterized protein</fullName>
    </submittedName>
</protein>
<proteinExistence type="predicted"/>
<organism evidence="1 2">
    <name type="scientific">Canna indica</name>
    <name type="common">Indian-shot</name>
    <dbReference type="NCBI Taxonomy" id="4628"/>
    <lineage>
        <taxon>Eukaryota</taxon>
        <taxon>Viridiplantae</taxon>
        <taxon>Streptophyta</taxon>
        <taxon>Embryophyta</taxon>
        <taxon>Tracheophyta</taxon>
        <taxon>Spermatophyta</taxon>
        <taxon>Magnoliopsida</taxon>
        <taxon>Liliopsida</taxon>
        <taxon>Zingiberales</taxon>
        <taxon>Cannaceae</taxon>
        <taxon>Canna</taxon>
    </lineage>
</organism>
<dbReference type="Proteomes" id="UP001327560">
    <property type="component" value="Chromosome 4"/>
</dbReference>
<name>A0AAQ3KBC9_9LILI</name>
<sequence>MSLLAAPLPNEYLTTLRDFNFWELNINKIEASHIDSTKYQVAFPLSNLDRRYQHPDSLDAVAHYKIKKPGEIALKKFQDSKPISQDHGYDEIEEGQLIEEPDDRDIGVLTKDQTPKEDIRCSLAKPCFSAQVGNKNINPMNPQQITILLRVMTTST</sequence>
<dbReference type="EMBL" id="CP136893">
    <property type="protein sequence ID" value="WOL04789.1"/>
    <property type="molecule type" value="Genomic_DNA"/>
</dbReference>
<reference evidence="1 2" key="1">
    <citation type="submission" date="2023-10" db="EMBL/GenBank/DDBJ databases">
        <title>Chromosome-scale genome assembly provides insights into flower coloration mechanisms of Canna indica.</title>
        <authorList>
            <person name="Li C."/>
        </authorList>
    </citation>
    <scope>NUCLEOTIDE SEQUENCE [LARGE SCALE GENOMIC DNA]</scope>
    <source>
        <tissue evidence="1">Flower</tissue>
    </source>
</reference>
<accession>A0AAQ3KBC9</accession>
<keyword evidence="2" id="KW-1185">Reference proteome</keyword>